<name>A0A6A7G946_9CRUS</name>
<dbReference type="AlphaFoldDB" id="A0A6A7G946"/>
<evidence type="ECO:0000256" key="5">
    <source>
        <dbReference type="SAM" id="Phobius"/>
    </source>
</evidence>
<evidence type="ECO:0000256" key="4">
    <source>
        <dbReference type="ARBA" id="ARBA00023136"/>
    </source>
</evidence>
<comment type="subcellular location">
    <subcellularLocation>
        <location evidence="1">Membrane</location>
        <topology evidence="1">Multi-pass membrane protein</topology>
    </subcellularLocation>
</comment>
<organism evidence="6">
    <name type="scientific">Hirondellea gigas</name>
    <dbReference type="NCBI Taxonomy" id="1518452"/>
    <lineage>
        <taxon>Eukaryota</taxon>
        <taxon>Metazoa</taxon>
        <taxon>Ecdysozoa</taxon>
        <taxon>Arthropoda</taxon>
        <taxon>Crustacea</taxon>
        <taxon>Multicrustacea</taxon>
        <taxon>Malacostraca</taxon>
        <taxon>Eumalacostraca</taxon>
        <taxon>Peracarida</taxon>
        <taxon>Amphipoda</taxon>
        <taxon>Amphilochidea</taxon>
        <taxon>Lysianassida</taxon>
        <taxon>Lysianassidira</taxon>
        <taxon>Lysianassoidea</taxon>
        <taxon>Lysianassidae</taxon>
        <taxon>Hirondellea</taxon>
    </lineage>
</organism>
<evidence type="ECO:0000256" key="2">
    <source>
        <dbReference type="ARBA" id="ARBA00022692"/>
    </source>
</evidence>
<keyword evidence="4 5" id="KW-0472">Membrane</keyword>
<feature type="transmembrane region" description="Helical" evidence="5">
    <location>
        <begin position="74"/>
        <end position="98"/>
    </location>
</feature>
<evidence type="ECO:0000256" key="3">
    <source>
        <dbReference type="ARBA" id="ARBA00022989"/>
    </source>
</evidence>
<keyword evidence="3 5" id="KW-1133">Transmembrane helix</keyword>
<feature type="transmembrane region" description="Helical" evidence="5">
    <location>
        <begin position="110"/>
        <end position="132"/>
    </location>
</feature>
<dbReference type="InterPro" id="IPR005178">
    <property type="entry name" value="Ostalpha/TMEM184C"/>
</dbReference>
<dbReference type="SMART" id="SM01417">
    <property type="entry name" value="Solute_trans_a"/>
    <property type="match status" value="1"/>
</dbReference>
<feature type="transmembrane region" description="Helical" evidence="5">
    <location>
        <begin position="320"/>
        <end position="341"/>
    </location>
</feature>
<evidence type="ECO:0000256" key="1">
    <source>
        <dbReference type="ARBA" id="ARBA00004141"/>
    </source>
</evidence>
<feature type="transmembrane region" description="Helical" evidence="5">
    <location>
        <begin position="206"/>
        <end position="230"/>
    </location>
</feature>
<dbReference type="Pfam" id="PF03619">
    <property type="entry name" value="Solute_trans_a"/>
    <property type="match status" value="1"/>
</dbReference>
<sequence>MESISPSAMSSPFVSDSTGVPPTGVGVGYTEPHINSSQFFRRYPEDVMRATTCTDAVREFQPTNDQFMEILGPAGYVMVAGATLAMFLLLVLFLETVIRVHKILIPEHKFPVSIILSVYPVLGLCSFLGILFPKANALMDAASQLWFALCMLQFFKLTILYYGGETAFVESLHGKVLPWRGPPCCCWPCCWPLCPKTPVSKGQIKLIRILVLQHPFVQSIMTIIGISLWVEGYYKVGDFSLTKGYVYIFAITTVSFMFGLWAFIVGFKASIPQLRKYHYGKKILTFQLCLIFLRFQSLIFGLILLPSGAIPCVPPISPSVYANTILCCLLIGQLVILSVLARHFYTLPPMEDKELGKLEPPIEATASSMDGNHTFVPLVVQDQSSEYNLHDDDAL</sequence>
<accession>A0A6A7G946</accession>
<evidence type="ECO:0000313" key="6">
    <source>
        <dbReference type="EMBL" id="LAC27211.1"/>
    </source>
</evidence>
<feature type="transmembrane region" description="Helical" evidence="5">
    <location>
        <begin position="245"/>
        <end position="267"/>
    </location>
</feature>
<dbReference type="EMBL" id="IACT01008099">
    <property type="protein sequence ID" value="LAC27211.1"/>
    <property type="molecule type" value="mRNA"/>
</dbReference>
<feature type="transmembrane region" description="Helical" evidence="5">
    <location>
        <begin position="144"/>
        <end position="163"/>
    </location>
</feature>
<protein>
    <submittedName>
        <fullName evidence="6">Organic solute transporter subunit alpha-like</fullName>
    </submittedName>
</protein>
<feature type="transmembrane region" description="Helical" evidence="5">
    <location>
        <begin position="288"/>
        <end position="308"/>
    </location>
</feature>
<dbReference type="PANTHER" id="PTHR23423">
    <property type="entry name" value="ORGANIC SOLUTE TRANSPORTER-RELATED"/>
    <property type="match status" value="1"/>
</dbReference>
<keyword evidence="2 5" id="KW-0812">Transmembrane</keyword>
<reference evidence="6" key="1">
    <citation type="submission" date="2017-11" db="EMBL/GenBank/DDBJ databases">
        <title>The sensing device of the deep-sea amphipod.</title>
        <authorList>
            <person name="Kobayashi H."/>
            <person name="Nagahama T."/>
            <person name="Arai W."/>
            <person name="Sasagawa Y."/>
            <person name="Umeda M."/>
            <person name="Hayashi T."/>
            <person name="Nikaido I."/>
            <person name="Watanabe H."/>
            <person name="Oguri K."/>
            <person name="Kitazato H."/>
            <person name="Fujioka K."/>
            <person name="Kido Y."/>
            <person name="Takami H."/>
        </authorList>
    </citation>
    <scope>NUCLEOTIDE SEQUENCE</scope>
    <source>
        <tissue evidence="6">Whole body</tissue>
    </source>
</reference>
<dbReference type="GO" id="GO:0016020">
    <property type="term" value="C:membrane"/>
    <property type="evidence" value="ECO:0007669"/>
    <property type="project" value="UniProtKB-SubCell"/>
</dbReference>
<proteinExistence type="evidence at transcript level"/>